<accession>A0A2T4YNZ3</accession>
<dbReference type="InterPro" id="IPR051473">
    <property type="entry name" value="P2Ox-like"/>
</dbReference>
<comment type="cofactor">
    <cofactor evidence="1">
        <name>FAD</name>
        <dbReference type="ChEBI" id="CHEBI:57692"/>
    </cofactor>
</comment>
<dbReference type="GO" id="GO:0050660">
    <property type="term" value="F:flavin adenine dinucleotide binding"/>
    <property type="evidence" value="ECO:0007669"/>
    <property type="project" value="InterPro"/>
</dbReference>
<dbReference type="Pfam" id="PF05199">
    <property type="entry name" value="GMC_oxred_C"/>
    <property type="match status" value="1"/>
</dbReference>
<evidence type="ECO:0000256" key="5">
    <source>
        <dbReference type="ARBA" id="ARBA00023002"/>
    </source>
</evidence>
<evidence type="ECO:0000256" key="4">
    <source>
        <dbReference type="ARBA" id="ARBA00022827"/>
    </source>
</evidence>
<dbReference type="InterPro" id="IPR000172">
    <property type="entry name" value="GMC_OxRdtase_N"/>
</dbReference>
<comment type="similarity">
    <text evidence="2">Belongs to the GMC oxidoreductase family.</text>
</comment>
<dbReference type="PANTHER" id="PTHR42784">
    <property type="entry name" value="PYRANOSE 2-OXIDASE"/>
    <property type="match status" value="1"/>
</dbReference>
<comment type="caution">
    <text evidence="8">The sequence shown here is derived from an EMBL/GenBank/DDBJ whole genome shotgun (WGS) entry which is preliminary data.</text>
</comment>
<feature type="domain" description="Glucose-methanol-choline oxidoreductase C-terminal" evidence="7">
    <location>
        <begin position="425"/>
        <end position="544"/>
    </location>
</feature>
<dbReference type="Pfam" id="PF00732">
    <property type="entry name" value="GMC_oxred_N"/>
    <property type="match status" value="1"/>
</dbReference>
<gene>
    <name evidence="8" type="ORF">C8J24_3347</name>
</gene>
<keyword evidence="3" id="KW-0285">Flavoprotein</keyword>
<proteinExistence type="inferred from homology"/>
<evidence type="ECO:0000256" key="3">
    <source>
        <dbReference type="ARBA" id="ARBA00022630"/>
    </source>
</evidence>
<keyword evidence="4" id="KW-0274">FAD</keyword>
<organism evidence="8 9">
    <name type="scientific">Sphingomonas aerolata</name>
    <dbReference type="NCBI Taxonomy" id="185951"/>
    <lineage>
        <taxon>Bacteria</taxon>
        <taxon>Pseudomonadati</taxon>
        <taxon>Pseudomonadota</taxon>
        <taxon>Alphaproteobacteria</taxon>
        <taxon>Sphingomonadales</taxon>
        <taxon>Sphingomonadaceae</taxon>
        <taxon>Sphingomonas</taxon>
    </lineage>
</organism>
<name>A0A2T4YNZ3_9SPHN</name>
<dbReference type="GO" id="GO:0016614">
    <property type="term" value="F:oxidoreductase activity, acting on CH-OH group of donors"/>
    <property type="evidence" value="ECO:0007669"/>
    <property type="project" value="InterPro"/>
</dbReference>
<dbReference type="AlphaFoldDB" id="A0A2T4YNZ3"/>
<dbReference type="SUPFAM" id="SSF54373">
    <property type="entry name" value="FAD-linked reductases, C-terminal domain"/>
    <property type="match status" value="1"/>
</dbReference>
<reference evidence="8 9" key="1">
    <citation type="submission" date="2018-04" db="EMBL/GenBank/DDBJ databases">
        <title>Genomic Encyclopedia of Type Strains, Phase III (KMG-III): the genomes of soil and plant-associated and newly described type strains.</title>
        <authorList>
            <person name="Whitman W."/>
        </authorList>
    </citation>
    <scope>NUCLEOTIDE SEQUENCE [LARGE SCALE GENOMIC DNA]</scope>
    <source>
        <strain evidence="8 9">NW12</strain>
    </source>
</reference>
<keyword evidence="5" id="KW-0560">Oxidoreductase</keyword>
<dbReference type="InterPro" id="IPR007867">
    <property type="entry name" value="GMC_OxRtase_C"/>
</dbReference>
<sequence length="561" mass="61177">MMQEFDAIVVGSGITGGWSAKELTQAGLKVLMIERGRDIEHGTGYKTETLAPWELPFRGMGDAERYWAEYPVQSMNRHFTEFTEHHFVNDRENPYAVPAGKDFNWWRSYQMGGRSLTWGRQCYRWSDYDFGANKADGHGLDWPIRYADLAPWYDRVEDFIGVSGAAEGLAVLPDGRFQPPMALNAVEQHCRDVFMNTFPDRRLTVGRTANLTEAKEGRSKCQYRSICARGCSYGAYFSTQSSTLPAAKATGNLTVITDSVVEGVDHDPVTGRATGVRYLDVKTGKRGTATARLVFLNAGTFNSNHILLRSTSERFPNGLANSSGVLGTHIMDHATTLSGIAAMPGFETHTSYGNRPTGIVVPRFRNLDQQDGAGFTRGYSFQGGALQSTWTAGKRAAGLGVDYKESLRHPGPWRMIFVTFAESLPRASNRLTLDRVKTDPHGAPVLNIAFEHGANEHAALADAKGQAKVMLEAAGGHVFLGFDQPGAGGSAIHEMGGARMGNDPARSVLDKWNRAHDVPNLFVTDGAAMSSSACQNPSLTYMALTARACANAVSMLREGTI</sequence>
<evidence type="ECO:0000259" key="6">
    <source>
        <dbReference type="Pfam" id="PF00732"/>
    </source>
</evidence>
<evidence type="ECO:0000256" key="2">
    <source>
        <dbReference type="ARBA" id="ARBA00010790"/>
    </source>
</evidence>
<dbReference type="Proteomes" id="UP000240996">
    <property type="component" value="Unassembled WGS sequence"/>
</dbReference>
<dbReference type="RefSeq" id="WP_107934118.1">
    <property type="nucleotide sequence ID" value="NZ_PZZN01000003.1"/>
</dbReference>
<dbReference type="EMBL" id="PZZN01000003">
    <property type="protein sequence ID" value="PTM45127.1"/>
    <property type="molecule type" value="Genomic_DNA"/>
</dbReference>
<keyword evidence="9" id="KW-1185">Reference proteome</keyword>
<dbReference type="Gene3D" id="3.50.50.60">
    <property type="entry name" value="FAD/NAD(P)-binding domain"/>
    <property type="match status" value="2"/>
</dbReference>
<evidence type="ECO:0000259" key="7">
    <source>
        <dbReference type="Pfam" id="PF05199"/>
    </source>
</evidence>
<dbReference type="PANTHER" id="PTHR42784:SF1">
    <property type="entry name" value="PYRANOSE 2-OXIDASE"/>
    <property type="match status" value="1"/>
</dbReference>
<dbReference type="SUPFAM" id="SSF51905">
    <property type="entry name" value="FAD/NAD(P)-binding domain"/>
    <property type="match status" value="1"/>
</dbReference>
<dbReference type="InterPro" id="IPR036188">
    <property type="entry name" value="FAD/NAD-bd_sf"/>
</dbReference>
<evidence type="ECO:0000313" key="8">
    <source>
        <dbReference type="EMBL" id="PTM45127.1"/>
    </source>
</evidence>
<evidence type="ECO:0000256" key="1">
    <source>
        <dbReference type="ARBA" id="ARBA00001974"/>
    </source>
</evidence>
<feature type="domain" description="Glucose-methanol-choline oxidoreductase N-terminal" evidence="6">
    <location>
        <begin position="105"/>
        <end position="312"/>
    </location>
</feature>
<protein>
    <submittedName>
        <fullName evidence="8">Choline dehydrogenase-like flavoprotein</fullName>
    </submittedName>
</protein>
<evidence type="ECO:0000313" key="9">
    <source>
        <dbReference type="Proteomes" id="UP000240996"/>
    </source>
</evidence>